<feature type="region of interest" description="Disordered" evidence="1">
    <location>
        <begin position="43"/>
        <end position="75"/>
    </location>
</feature>
<feature type="compositionally biased region" description="Low complexity" evidence="1">
    <location>
        <begin position="43"/>
        <end position="58"/>
    </location>
</feature>
<proteinExistence type="predicted"/>
<evidence type="ECO:0000313" key="3">
    <source>
        <dbReference type="EMBL" id="GGU71379.1"/>
    </source>
</evidence>
<name>A0A8H9LK10_KITAU</name>
<dbReference type="InterPro" id="IPR001279">
    <property type="entry name" value="Metallo-B-lactamas"/>
</dbReference>
<dbReference type="Gene3D" id="3.60.15.10">
    <property type="entry name" value="Ribonuclease Z/Hydroxyacylglutathione hydrolase-like"/>
    <property type="match status" value="1"/>
</dbReference>
<keyword evidence="3" id="KW-0378">Hydrolase</keyword>
<dbReference type="PANTHER" id="PTHR43546">
    <property type="entry name" value="UPF0173 METAL-DEPENDENT HYDROLASE MJ1163-RELATED"/>
    <property type="match status" value="1"/>
</dbReference>
<comment type="caution">
    <text evidence="3">The sequence shown here is derived from an EMBL/GenBank/DDBJ whole genome shotgun (WGS) entry which is preliminary data.</text>
</comment>
<sequence>MPLHPRRMNRRQIAPAADRLSRRRLLTASATGAATLAGAAALTGAAPGPSSAAAGVRPSGRRRHRPGPPGPAGVRLRWLGNNGWEISFGDPDRPTTILIDPWITRFPTGTYTPKGADPATPLSVDTALIDSLRLRADQILVTHGHYDHLSDVPYLAARTGATVLGTETHANLLAALGAPEDQLSMVHGGEYLQFDGYTVQVINSLHSMTGPRSKVPFPGTRPGSPPPRPRVISDLVEGGTLAYLITVGDKLSILDSGGANYDARHLTGLTPDVLLLQPGGASVPDYVPRLLDVLDHPPYVVPTHWDDFDHPLNEPARDWGGLAELEAAVHRADPEARFLRLDHLESFTF</sequence>
<feature type="region of interest" description="Disordered" evidence="1">
    <location>
        <begin position="1"/>
        <end position="20"/>
    </location>
</feature>
<evidence type="ECO:0000313" key="4">
    <source>
        <dbReference type="Proteomes" id="UP000610124"/>
    </source>
</evidence>
<dbReference type="PROSITE" id="PS51318">
    <property type="entry name" value="TAT"/>
    <property type="match status" value="1"/>
</dbReference>
<dbReference type="InterPro" id="IPR036866">
    <property type="entry name" value="RibonucZ/Hydroxyglut_hydro"/>
</dbReference>
<accession>A0A8H9LK10</accession>
<dbReference type="PANTHER" id="PTHR43546:SF3">
    <property type="entry name" value="UPF0173 METAL-DEPENDENT HYDROLASE MJ1163"/>
    <property type="match status" value="1"/>
</dbReference>
<gene>
    <name evidence="3" type="ORF">GCM10010502_23880</name>
</gene>
<evidence type="ECO:0000256" key="1">
    <source>
        <dbReference type="SAM" id="MobiDB-lite"/>
    </source>
</evidence>
<dbReference type="InterPro" id="IPR006311">
    <property type="entry name" value="TAT_signal"/>
</dbReference>
<protein>
    <submittedName>
        <fullName evidence="3">MBL fold metallo-hydrolase</fullName>
    </submittedName>
</protein>
<dbReference type="InterPro" id="IPR050114">
    <property type="entry name" value="UPF0173_UPF0282_UlaG_hydrolase"/>
</dbReference>
<reference evidence="3" key="1">
    <citation type="journal article" date="2014" name="Int. J. Syst. Evol. Microbiol.">
        <title>Complete genome sequence of Corynebacterium casei LMG S-19264T (=DSM 44701T), isolated from a smear-ripened cheese.</title>
        <authorList>
            <consortium name="US DOE Joint Genome Institute (JGI-PGF)"/>
            <person name="Walter F."/>
            <person name="Albersmeier A."/>
            <person name="Kalinowski J."/>
            <person name="Ruckert C."/>
        </authorList>
    </citation>
    <scope>NUCLEOTIDE SEQUENCE</scope>
    <source>
        <strain evidence="3">JCM 4434</strain>
    </source>
</reference>
<dbReference type="Proteomes" id="UP000610124">
    <property type="component" value="Unassembled WGS sequence"/>
</dbReference>
<feature type="compositionally biased region" description="Basic residues" evidence="1">
    <location>
        <begin position="1"/>
        <end position="10"/>
    </location>
</feature>
<dbReference type="Pfam" id="PF13483">
    <property type="entry name" value="Lactamase_B_3"/>
    <property type="match status" value="1"/>
</dbReference>
<dbReference type="CDD" id="cd06262">
    <property type="entry name" value="metallo-hydrolase-like_MBL-fold"/>
    <property type="match status" value="1"/>
</dbReference>
<dbReference type="SMART" id="SM00849">
    <property type="entry name" value="Lactamase_B"/>
    <property type="match status" value="1"/>
</dbReference>
<dbReference type="SUPFAM" id="SSF56281">
    <property type="entry name" value="Metallo-hydrolase/oxidoreductase"/>
    <property type="match status" value="1"/>
</dbReference>
<dbReference type="EMBL" id="BMUB01000004">
    <property type="protein sequence ID" value="GGU71379.1"/>
    <property type="molecule type" value="Genomic_DNA"/>
</dbReference>
<evidence type="ECO:0000259" key="2">
    <source>
        <dbReference type="SMART" id="SM00849"/>
    </source>
</evidence>
<dbReference type="AlphaFoldDB" id="A0A8H9LK10"/>
<organism evidence="3 4">
    <name type="scientific">Kitasatospora aureofaciens</name>
    <name type="common">Streptomyces aureofaciens</name>
    <dbReference type="NCBI Taxonomy" id="1894"/>
    <lineage>
        <taxon>Bacteria</taxon>
        <taxon>Bacillati</taxon>
        <taxon>Actinomycetota</taxon>
        <taxon>Actinomycetes</taxon>
        <taxon>Kitasatosporales</taxon>
        <taxon>Streptomycetaceae</taxon>
        <taxon>Kitasatospora</taxon>
    </lineage>
</organism>
<dbReference type="GO" id="GO:0016787">
    <property type="term" value="F:hydrolase activity"/>
    <property type="evidence" value="ECO:0007669"/>
    <property type="project" value="UniProtKB-KW"/>
</dbReference>
<feature type="domain" description="Metallo-beta-lactamase" evidence="2">
    <location>
        <begin position="80"/>
        <end position="304"/>
    </location>
</feature>
<reference evidence="3" key="2">
    <citation type="submission" date="2020-09" db="EMBL/GenBank/DDBJ databases">
        <authorList>
            <person name="Sun Q."/>
            <person name="Ohkuma M."/>
        </authorList>
    </citation>
    <scope>NUCLEOTIDE SEQUENCE</scope>
    <source>
        <strain evidence="3">JCM 4434</strain>
    </source>
</reference>